<protein>
    <recommendedName>
        <fullName evidence="5">NACHT-NTPase and P-loop NTPases N-terminal domain-containing protein</fullName>
    </recommendedName>
</protein>
<feature type="region of interest" description="Disordered" evidence="1">
    <location>
        <begin position="178"/>
        <end position="206"/>
    </location>
</feature>
<name>A0A6A6CSN0_ZASCE</name>
<accession>A0A6A6CSN0</accession>
<proteinExistence type="predicted"/>
<evidence type="ECO:0000313" key="3">
    <source>
        <dbReference type="EMBL" id="KAF2168476.1"/>
    </source>
</evidence>
<keyword evidence="2" id="KW-0732">Signal</keyword>
<evidence type="ECO:0000256" key="2">
    <source>
        <dbReference type="SAM" id="SignalP"/>
    </source>
</evidence>
<dbReference type="Proteomes" id="UP000799537">
    <property type="component" value="Unassembled WGS sequence"/>
</dbReference>
<evidence type="ECO:0008006" key="5">
    <source>
        <dbReference type="Google" id="ProtNLM"/>
    </source>
</evidence>
<dbReference type="GeneID" id="54559031"/>
<sequence length="403" mass="45717">MAEVGAVASVAGLISLGLQLAECAVKLKRFCDQVEKAPEALRTLEIEIKLFSLLLQDVEAFRIQRAITPSPSLLQCIYHCQIVAAKIVNYVQDIEGISKKYKLPGRVYTALRLSDVNALCRNMERTKTNLIIALQLLSVGFPAASINSNPTALTQAMHTGYSQHPAGSSELLGGVVGEGEEQHESHTETQLARHNRQPVPATKGHSRKFTSSKRVFRLQVWLPWLLGQAVWDFSLRRSYRGWEMCFQCDNIIPDDSLVFYYVLKGDTMAVQRLFREGKASPYDSKINAWVHVERLCFLEDGAASLSDEMYSTILSHMAMRDRALTAEMIAGYRRFYHYFVEREVDHSGGFFNELVELYEIDILDQSWTLLYTLWWLIHLSCSETWTNLIIIGLVQTGWKASLK</sequence>
<dbReference type="RefSeq" id="XP_033669365.1">
    <property type="nucleotide sequence ID" value="XM_033805759.1"/>
</dbReference>
<gene>
    <name evidence="3" type="ORF">M409DRAFT_21225</name>
</gene>
<organism evidence="3 4">
    <name type="scientific">Zasmidium cellare ATCC 36951</name>
    <dbReference type="NCBI Taxonomy" id="1080233"/>
    <lineage>
        <taxon>Eukaryota</taxon>
        <taxon>Fungi</taxon>
        <taxon>Dikarya</taxon>
        <taxon>Ascomycota</taxon>
        <taxon>Pezizomycotina</taxon>
        <taxon>Dothideomycetes</taxon>
        <taxon>Dothideomycetidae</taxon>
        <taxon>Mycosphaerellales</taxon>
        <taxon>Mycosphaerellaceae</taxon>
        <taxon>Zasmidium</taxon>
    </lineage>
</organism>
<dbReference type="AlphaFoldDB" id="A0A6A6CSN0"/>
<dbReference type="OrthoDB" id="3200163at2759"/>
<keyword evidence="4" id="KW-1185">Reference proteome</keyword>
<dbReference type="EMBL" id="ML993590">
    <property type="protein sequence ID" value="KAF2168476.1"/>
    <property type="molecule type" value="Genomic_DNA"/>
</dbReference>
<evidence type="ECO:0000313" key="4">
    <source>
        <dbReference type="Proteomes" id="UP000799537"/>
    </source>
</evidence>
<evidence type="ECO:0000256" key="1">
    <source>
        <dbReference type="SAM" id="MobiDB-lite"/>
    </source>
</evidence>
<reference evidence="3" key="1">
    <citation type="journal article" date="2020" name="Stud. Mycol.">
        <title>101 Dothideomycetes genomes: a test case for predicting lifestyles and emergence of pathogens.</title>
        <authorList>
            <person name="Haridas S."/>
            <person name="Albert R."/>
            <person name="Binder M."/>
            <person name="Bloem J."/>
            <person name="Labutti K."/>
            <person name="Salamov A."/>
            <person name="Andreopoulos B."/>
            <person name="Baker S."/>
            <person name="Barry K."/>
            <person name="Bills G."/>
            <person name="Bluhm B."/>
            <person name="Cannon C."/>
            <person name="Castanera R."/>
            <person name="Culley D."/>
            <person name="Daum C."/>
            <person name="Ezra D."/>
            <person name="Gonzalez J."/>
            <person name="Henrissat B."/>
            <person name="Kuo A."/>
            <person name="Liang C."/>
            <person name="Lipzen A."/>
            <person name="Lutzoni F."/>
            <person name="Magnuson J."/>
            <person name="Mondo S."/>
            <person name="Nolan M."/>
            <person name="Ohm R."/>
            <person name="Pangilinan J."/>
            <person name="Park H.-J."/>
            <person name="Ramirez L."/>
            <person name="Alfaro M."/>
            <person name="Sun H."/>
            <person name="Tritt A."/>
            <person name="Yoshinaga Y."/>
            <person name="Zwiers L.-H."/>
            <person name="Turgeon B."/>
            <person name="Goodwin S."/>
            <person name="Spatafora J."/>
            <person name="Crous P."/>
            <person name="Grigoriev I."/>
        </authorList>
    </citation>
    <scope>NUCLEOTIDE SEQUENCE</scope>
    <source>
        <strain evidence="3">ATCC 36951</strain>
    </source>
</reference>
<feature type="signal peptide" evidence="2">
    <location>
        <begin position="1"/>
        <end position="23"/>
    </location>
</feature>
<feature type="chain" id="PRO_5025361108" description="NACHT-NTPase and P-loop NTPases N-terminal domain-containing protein" evidence="2">
    <location>
        <begin position="24"/>
        <end position="403"/>
    </location>
</feature>